<proteinExistence type="predicted"/>
<organism evidence="2 3">
    <name type="scientific">Oryza rufipogon</name>
    <name type="common">Brownbeard rice</name>
    <name type="synonym">Asian wild rice</name>
    <dbReference type="NCBI Taxonomy" id="4529"/>
    <lineage>
        <taxon>Eukaryota</taxon>
        <taxon>Viridiplantae</taxon>
        <taxon>Streptophyta</taxon>
        <taxon>Embryophyta</taxon>
        <taxon>Tracheophyta</taxon>
        <taxon>Spermatophyta</taxon>
        <taxon>Magnoliopsida</taxon>
        <taxon>Liliopsida</taxon>
        <taxon>Poales</taxon>
        <taxon>Poaceae</taxon>
        <taxon>BOP clade</taxon>
        <taxon>Oryzoideae</taxon>
        <taxon>Oryzeae</taxon>
        <taxon>Oryzinae</taxon>
        <taxon>Oryza</taxon>
    </lineage>
</organism>
<evidence type="ECO:0000313" key="3">
    <source>
        <dbReference type="Proteomes" id="UP000008022"/>
    </source>
</evidence>
<reference evidence="2" key="2">
    <citation type="submission" date="2015-06" db="UniProtKB">
        <authorList>
            <consortium name="EnsemblPlants"/>
        </authorList>
    </citation>
    <scope>IDENTIFICATION</scope>
</reference>
<feature type="region of interest" description="Disordered" evidence="1">
    <location>
        <begin position="1"/>
        <end position="57"/>
    </location>
</feature>
<evidence type="ECO:0000256" key="1">
    <source>
        <dbReference type="SAM" id="MobiDB-lite"/>
    </source>
</evidence>
<dbReference type="Proteomes" id="UP000008022">
    <property type="component" value="Unassembled WGS sequence"/>
</dbReference>
<reference evidence="3" key="1">
    <citation type="submission" date="2013-06" db="EMBL/GenBank/DDBJ databases">
        <authorList>
            <person name="Zhao Q."/>
        </authorList>
    </citation>
    <scope>NUCLEOTIDE SEQUENCE</scope>
    <source>
        <strain evidence="3">cv. W1943</strain>
    </source>
</reference>
<sequence>MDVVGASSGGDSLVPGGDEDSDSPRGAMEGDAKQRRPHAGVPHVVEDEEDALPGDGRAEDQLQLRQRLGAAVVAAAAADGLLHRVRLRVLPRDAQPRPHGEPAGDPPAAEHPLRQRRLADAAHPDDGDDLSTAVVAHYLLHQRLRRALDFFSHHVGVQQRGARTCSNPAAAATATATAGAAVLRLGVIDGEAQEQPILAYLLESAVQATNLCPNLKPSLQFLE</sequence>
<protein>
    <submittedName>
        <fullName evidence="2">Uncharacterized protein</fullName>
    </submittedName>
</protein>
<dbReference type="EnsemblPlants" id="ORUFI07G13040.1">
    <property type="protein sequence ID" value="ORUFI07G13040.1"/>
    <property type="gene ID" value="ORUFI07G13040"/>
</dbReference>
<accession>A0A0E0Q7N1</accession>
<name>A0A0E0Q7N1_ORYRU</name>
<dbReference type="Gramene" id="ORUFI07G13040.1">
    <property type="protein sequence ID" value="ORUFI07G13040.1"/>
    <property type="gene ID" value="ORUFI07G13040"/>
</dbReference>
<dbReference type="AlphaFoldDB" id="A0A0E0Q7N1"/>
<evidence type="ECO:0000313" key="2">
    <source>
        <dbReference type="EnsemblPlants" id="ORUFI07G13040.1"/>
    </source>
</evidence>
<keyword evidence="3" id="KW-1185">Reference proteome</keyword>
<dbReference type="HOGENOM" id="CLU_1241839_0_0_1"/>